<evidence type="ECO:0000259" key="2">
    <source>
        <dbReference type="Pfam" id="PF07859"/>
    </source>
</evidence>
<dbReference type="InterPro" id="IPR050300">
    <property type="entry name" value="GDXG_lipolytic_enzyme"/>
</dbReference>
<keyword evidence="1" id="KW-0378">Hydrolase</keyword>
<evidence type="ECO:0000313" key="3">
    <source>
        <dbReference type="EMBL" id="OCK84568.1"/>
    </source>
</evidence>
<dbReference type="InterPro" id="IPR029058">
    <property type="entry name" value="AB_hydrolase_fold"/>
</dbReference>
<evidence type="ECO:0000256" key="1">
    <source>
        <dbReference type="ARBA" id="ARBA00022801"/>
    </source>
</evidence>
<accession>A0A8E2EJ91</accession>
<dbReference type="AlphaFoldDB" id="A0A8E2EJ91"/>
<dbReference type="Pfam" id="PF07859">
    <property type="entry name" value="Abhydrolase_3"/>
    <property type="match status" value="1"/>
</dbReference>
<keyword evidence="4" id="KW-1185">Reference proteome</keyword>
<dbReference type="GO" id="GO:0016787">
    <property type="term" value="F:hydrolase activity"/>
    <property type="evidence" value="ECO:0007669"/>
    <property type="project" value="UniProtKB-KW"/>
</dbReference>
<proteinExistence type="predicted"/>
<gene>
    <name evidence="3" type="ORF">K432DRAFT_288682</name>
</gene>
<dbReference type="OrthoDB" id="408631at2759"/>
<name>A0A8E2EJ91_9PEZI</name>
<sequence length="314" mass="33941">MPPAPGIGDFSDVPACREYMRGRMQQLVTSGIILPIDMTGVSKEEIKIPVRDGATVRALLYKPEKSSGGPLALFFHGGGWCIGMPEMHERDCVGLVKSHGAVAISVDYRKAPEHVFPTAPNDAWDSVKWAAANASKLGADPSKGFIVGGASAGGNLSAIVALLARDEKLSPPLTGVYLSVPLVVDPSTVPEKFKPDYNAREQNKGAPLLDAAAIAFFQKWYKPDPANPLFCPLLWPTGHKNLPPTYFSIAGMDPLRDDGLIYEKLLRENCGVKTKMDVYPGQPHAFQAFIPQLTASKKAFEDLSAGLNWLLSQK</sequence>
<dbReference type="Proteomes" id="UP000250266">
    <property type="component" value="Unassembled WGS sequence"/>
</dbReference>
<organism evidence="3 4">
    <name type="scientific">Lepidopterella palustris CBS 459.81</name>
    <dbReference type="NCBI Taxonomy" id="1314670"/>
    <lineage>
        <taxon>Eukaryota</taxon>
        <taxon>Fungi</taxon>
        <taxon>Dikarya</taxon>
        <taxon>Ascomycota</taxon>
        <taxon>Pezizomycotina</taxon>
        <taxon>Dothideomycetes</taxon>
        <taxon>Pleosporomycetidae</taxon>
        <taxon>Mytilinidiales</taxon>
        <taxon>Argynnaceae</taxon>
        <taxon>Lepidopterella</taxon>
    </lineage>
</organism>
<dbReference type="InterPro" id="IPR013094">
    <property type="entry name" value="AB_hydrolase_3"/>
</dbReference>
<dbReference type="PANTHER" id="PTHR48081">
    <property type="entry name" value="AB HYDROLASE SUPERFAMILY PROTEIN C4A8.06C"/>
    <property type="match status" value="1"/>
</dbReference>
<dbReference type="SUPFAM" id="SSF53474">
    <property type="entry name" value="alpha/beta-Hydrolases"/>
    <property type="match status" value="1"/>
</dbReference>
<feature type="domain" description="Alpha/beta hydrolase fold-3" evidence="2">
    <location>
        <begin position="73"/>
        <end position="287"/>
    </location>
</feature>
<reference evidence="3 4" key="1">
    <citation type="journal article" date="2016" name="Nat. Commun.">
        <title>Ectomycorrhizal ecology is imprinted in the genome of the dominant symbiotic fungus Cenococcum geophilum.</title>
        <authorList>
            <consortium name="DOE Joint Genome Institute"/>
            <person name="Peter M."/>
            <person name="Kohler A."/>
            <person name="Ohm R.A."/>
            <person name="Kuo A."/>
            <person name="Krutzmann J."/>
            <person name="Morin E."/>
            <person name="Arend M."/>
            <person name="Barry K.W."/>
            <person name="Binder M."/>
            <person name="Choi C."/>
            <person name="Clum A."/>
            <person name="Copeland A."/>
            <person name="Grisel N."/>
            <person name="Haridas S."/>
            <person name="Kipfer T."/>
            <person name="LaButti K."/>
            <person name="Lindquist E."/>
            <person name="Lipzen A."/>
            <person name="Maire R."/>
            <person name="Meier B."/>
            <person name="Mihaltcheva S."/>
            <person name="Molinier V."/>
            <person name="Murat C."/>
            <person name="Poggeler S."/>
            <person name="Quandt C.A."/>
            <person name="Sperisen C."/>
            <person name="Tritt A."/>
            <person name="Tisserant E."/>
            <person name="Crous P.W."/>
            <person name="Henrissat B."/>
            <person name="Nehls U."/>
            <person name="Egli S."/>
            <person name="Spatafora J.W."/>
            <person name="Grigoriev I.V."/>
            <person name="Martin F.M."/>
        </authorList>
    </citation>
    <scope>NUCLEOTIDE SEQUENCE [LARGE SCALE GENOMIC DNA]</scope>
    <source>
        <strain evidence="3 4">CBS 459.81</strain>
    </source>
</reference>
<dbReference type="PANTHER" id="PTHR48081:SF8">
    <property type="entry name" value="ALPHA_BETA HYDROLASE FOLD-3 DOMAIN-CONTAINING PROTEIN-RELATED"/>
    <property type="match status" value="1"/>
</dbReference>
<dbReference type="Gene3D" id="3.40.50.1820">
    <property type="entry name" value="alpha/beta hydrolase"/>
    <property type="match status" value="1"/>
</dbReference>
<evidence type="ECO:0000313" key="4">
    <source>
        <dbReference type="Proteomes" id="UP000250266"/>
    </source>
</evidence>
<dbReference type="EMBL" id="KV744834">
    <property type="protein sequence ID" value="OCK84568.1"/>
    <property type="molecule type" value="Genomic_DNA"/>
</dbReference>
<protein>
    <recommendedName>
        <fullName evidence="2">Alpha/beta hydrolase fold-3 domain-containing protein</fullName>
    </recommendedName>
</protein>